<accession>A0A1S2YP31</accession>
<protein>
    <submittedName>
        <fullName evidence="2">Uncharacterized protein LOC101501534</fullName>
    </submittedName>
</protein>
<dbReference type="PANTHER" id="PTHR33647">
    <property type="entry name" value="OS01G0793900 PROTEIN"/>
    <property type="match status" value="1"/>
</dbReference>
<dbReference type="Proteomes" id="UP000087171">
    <property type="component" value="Chromosome Ca7"/>
</dbReference>
<proteinExistence type="predicted"/>
<reference evidence="1" key="1">
    <citation type="journal article" date="2013" name="Nat. Biotechnol.">
        <title>Draft genome sequence of chickpea (Cicer arietinum) provides a resource for trait improvement.</title>
        <authorList>
            <person name="Varshney R.K."/>
            <person name="Song C."/>
            <person name="Saxena R.K."/>
            <person name="Azam S."/>
            <person name="Yu S."/>
            <person name="Sharpe A.G."/>
            <person name="Cannon S."/>
            <person name="Baek J."/>
            <person name="Rosen B.D."/>
            <person name="Tar'an B."/>
            <person name="Millan T."/>
            <person name="Zhang X."/>
            <person name="Ramsay L.D."/>
            <person name="Iwata A."/>
            <person name="Wang Y."/>
            <person name="Nelson W."/>
            <person name="Farmer A.D."/>
            <person name="Gaur P.M."/>
            <person name="Soderlund C."/>
            <person name="Penmetsa R.V."/>
            <person name="Xu C."/>
            <person name="Bharti A.K."/>
            <person name="He W."/>
            <person name="Winter P."/>
            <person name="Zhao S."/>
            <person name="Hane J.K."/>
            <person name="Carrasquilla-Garcia N."/>
            <person name="Condie J.A."/>
            <person name="Upadhyaya H.D."/>
            <person name="Luo M.C."/>
            <person name="Thudi M."/>
            <person name="Gowda C.L."/>
            <person name="Singh N.P."/>
            <person name="Lichtenzveig J."/>
            <person name="Gali K.K."/>
            <person name="Rubio J."/>
            <person name="Nadarajan N."/>
            <person name="Dolezel J."/>
            <person name="Bansal K.C."/>
            <person name="Xu X."/>
            <person name="Edwards D."/>
            <person name="Zhang G."/>
            <person name="Kahl G."/>
            <person name="Gil J."/>
            <person name="Singh K.B."/>
            <person name="Datta S.K."/>
            <person name="Jackson S.A."/>
            <person name="Wang J."/>
            <person name="Cook D.R."/>
        </authorList>
    </citation>
    <scope>NUCLEOTIDE SEQUENCE [LARGE SCALE GENOMIC DNA]</scope>
    <source>
        <strain evidence="1">cv. CDC Frontier</strain>
    </source>
</reference>
<evidence type="ECO:0000313" key="1">
    <source>
        <dbReference type="Proteomes" id="UP000087171"/>
    </source>
</evidence>
<reference evidence="2" key="2">
    <citation type="submission" date="2025-08" db="UniProtKB">
        <authorList>
            <consortium name="RefSeq"/>
        </authorList>
    </citation>
    <scope>IDENTIFICATION</scope>
    <source>
        <tissue evidence="2">Etiolated seedlings</tissue>
    </source>
</reference>
<sequence length="160" mass="18055">MGNCCTAPSSMEWCGDDWESLKSNQTLKKSKSCSSSSKVFDESHLAQSQRNLCLGNIVDHKNNSNKEKLLGKLRASCDANGKVTLKISRDELAELLGEIQNINNNNQQQPQQMTMMKKKKQLASAEQVLCRLIKKARDHEIANNHHHSHWKPVLETIPEC</sequence>
<name>A0A1S2YP31_CICAR</name>
<dbReference type="AlphaFoldDB" id="A0A1S2YP31"/>
<organism evidence="1 2">
    <name type="scientific">Cicer arietinum</name>
    <name type="common">Chickpea</name>
    <name type="synonym">Garbanzo</name>
    <dbReference type="NCBI Taxonomy" id="3827"/>
    <lineage>
        <taxon>Eukaryota</taxon>
        <taxon>Viridiplantae</taxon>
        <taxon>Streptophyta</taxon>
        <taxon>Embryophyta</taxon>
        <taxon>Tracheophyta</taxon>
        <taxon>Spermatophyta</taxon>
        <taxon>Magnoliopsida</taxon>
        <taxon>eudicotyledons</taxon>
        <taxon>Gunneridae</taxon>
        <taxon>Pentapetalae</taxon>
        <taxon>rosids</taxon>
        <taxon>fabids</taxon>
        <taxon>Fabales</taxon>
        <taxon>Fabaceae</taxon>
        <taxon>Papilionoideae</taxon>
        <taxon>50 kb inversion clade</taxon>
        <taxon>NPAAA clade</taxon>
        <taxon>Hologalegina</taxon>
        <taxon>IRL clade</taxon>
        <taxon>Cicereae</taxon>
        <taxon>Cicer</taxon>
    </lineage>
</organism>
<dbReference type="OrthoDB" id="1399289at2759"/>
<dbReference type="PANTHER" id="PTHR33647:SF10">
    <property type="entry name" value="DUF4228 DOMAIN-CONTAINING PROTEIN"/>
    <property type="match status" value="1"/>
</dbReference>
<dbReference type="RefSeq" id="XP_004507693.1">
    <property type="nucleotide sequence ID" value="XM_004507636.3"/>
</dbReference>
<dbReference type="eggNOG" id="ENOG502SC78">
    <property type="taxonomic scope" value="Eukaryota"/>
</dbReference>
<dbReference type="KEGG" id="cam:101501534"/>
<keyword evidence="1" id="KW-1185">Reference proteome</keyword>
<dbReference type="GeneID" id="101501534"/>
<evidence type="ECO:0000313" key="2">
    <source>
        <dbReference type="RefSeq" id="XP_004507693.1"/>
    </source>
</evidence>
<gene>
    <name evidence="2" type="primary">LOC101501534</name>
</gene>
<dbReference type="PaxDb" id="3827-XP_004507693.1"/>